<sequence>FFFFFFSFFFFFFFFGDHNNTNTLDSIRTLWLKRVWTTSEFIRCDHNNINTSEHRN</sequence>
<accession>B7FG46</accession>
<feature type="non-terminal residue" evidence="2">
    <location>
        <position position="1"/>
    </location>
</feature>
<feature type="signal peptide" evidence="1">
    <location>
        <begin position="1"/>
        <end position="18"/>
    </location>
</feature>
<proteinExistence type="evidence at transcript level"/>
<reference evidence="2" key="1">
    <citation type="submission" date="2008-12" db="EMBL/GenBank/DDBJ databases">
        <title>Medicago truncatula full length cdna cloning project.</title>
        <authorList>
            <person name="Moskal W."/>
            <person name="Chan A."/>
            <person name="Cheung F."/>
            <person name="Xiao Y."/>
            <person name="Town C.D."/>
        </authorList>
    </citation>
    <scope>NUCLEOTIDE SEQUENCE</scope>
</reference>
<dbReference type="EMBL" id="BT050996">
    <property type="protein sequence ID" value="ACJ83662.1"/>
    <property type="molecule type" value="mRNA"/>
</dbReference>
<name>B7FG46_MEDTR</name>
<dbReference type="AlphaFoldDB" id="B7FG46"/>
<feature type="chain" id="PRO_5002855045" evidence="1">
    <location>
        <begin position="19"/>
        <end position="56"/>
    </location>
</feature>
<evidence type="ECO:0000256" key="1">
    <source>
        <dbReference type="SAM" id="SignalP"/>
    </source>
</evidence>
<evidence type="ECO:0000313" key="2">
    <source>
        <dbReference type="EMBL" id="ACJ83662.1"/>
    </source>
</evidence>
<keyword evidence="1" id="KW-0732">Signal</keyword>
<protein>
    <submittedName>
        <fullName evidence="2">Uncharacterized protein</fullName>
    </submittedName>
</protein>
<organism evidence="2">
    <name type="scientific">Medicago truncatula</name>
    <name type="common">Barrel medic</name>
    <name type="synonym">Medicago tribuloides</name>
    <dbReference type="NCBI Taxonomy" id="3880"/>
    <lineage>
        <taxon>Eukaryota</taxon>
        <taxon>Viridiplantae</taxon>
        <taxon>Streptophyta</taxon>
        <taxon>Embryophyta</taxon>
        <taxon>Tracheophyta</taxon>
        <taxon>Spermatophyta</taxon>
        <taxon>Magnoliopsida</taxon>
        <taxon>eudicotyledons</taxon>
        <taxon>Gunneridae</taxon>
        <taxon>Pentapetalae</taxon>
        <taxon>rosids</taxon>
        <taxon>fabids</taxon>
        <taxon>Fabales</taxon>
        <taxon>Fabaceae</taxon>
        <taxon>Papilionoideae</taxon>
        <taxon>50 kb inversion clade</taxon>
        <taxon>NPAAA clade</taxon>
        <taxon>Hologalegina</taxon>
        <taxon>IRL clade</taxon>
        <taxon>Trifolieae</taxon>
        <taxon>Medicago</taxon>
    </lineage>
</organism>